<feature type="signal peptide" evidence="8">
    <location>
        <begin position="1"/>
        <end position="23"/>
    </location>
</feature>
<sequence>MRLLSGSGLLMALGAAIALPASAARAQEQGIQADPAEGLPEPEARPLAIDFTDDPVLALADATADAEAFRTIVVAALEESPTGREARALEEVADARLSEARSAYMPTVDLGVTGFTTLERNFTDDPSNFLERSRPRERVDFNLNYAHTLWDFGAIDASVRSATARLRAAGYDREARTSEVAGDVTSAWTQVFAFQSLERLLEGYLAAQDGLAAAVEKRIERGVSAEGDRARVASLKAQAMVQLAQITRRRASAEARFRQLSGTQAPEGLLRPPILDATQISQEYAALAAETAPQVKSAQAVADARDADADAAGAQRLPRLSARIDSARYGFTEPSRKDYDTRATLDLTWRIFGGGVWERARAAGAEADAADAVADRIREEAIRDAEIAWSDVQALETQLAALEDAYKASRQSRDIVVARFGALRGSLFDVADAQNVYLDAASAYIQALTELDQARYILLLRTGRLLDTLGLEQGTAT</sequence>
<keyword evidence="10" id="KW-1185">Reference proteome</keyword>
<keyword evidence="5" id="KW-0812">Transmembrane</keyword>
<comment type="similarity">
    <text evidence="2">Belongs to the outer membrane factor (OMF) (TC 1.B.17) family.</text>
</comment>
<keyword evidence="8" id="KW-0732">Signal</keyword>
<evidence type="ECO:0000256" key="8">
    <source>
        <dbReference type="SAM" id="SignalP"/>
    </source>
</evidence>
<dbReference type="Proteomes" id="UP000824280">
    <property type="component" value="Chromosome"/>
</dbReference>
<evidence type="ECO:0000256" key="6">
    <source>
        <dbReference type="ARBA" id="ARBA00023136"/>
    </source>
</evidence>
<dbReference type="Gene3D" id="1.20.1600.10">
    <property type="entry name" value="Outer membrane efflux proteins (OEP)"/>
    <property type="match status" value="1"/>
</dbReference>
<keyword evidence="6" id="KW-0472">Membrane</keyword>
<dbReference type="InterPro" id="IPR003423">
    <property type="entry name" value="OMP_efflux"/>
</dbReference>
<dbReference type="EMBL" id="CP081297">
    <property type="protein sequence ID" value="QZD86577.1"/>
    <property type="molecule type" value="Genomic_DNA"/>
</dbReference>
<dbReference type="RefSeq" id="WP_221422121.1">
    <property type="nucleotide sequence ID" value="NZ_CP081297.1"/>
</dbReference>
<protein>
    <submittedName>
        <fullName evidence="9">TolC family protein</fullName>
    </submittedName>
</protein>
<evidence type="ECO:0000256" key="5">
    <source>
        <dbReference type="ARBA" id="ARBA00022692"/>
    </source>
</evidence>
<dbReference type="InterPro" id="IPR051906">
    <property type="entry name" value="TolC-like"/>
</dbReference>
<evidence type="ECO:0000256" key="4">
    <source>
        <dbReference type="ARBA" id="ARBA00022452"/>
    </source>
</evidence>
<keyword evidence="7" id="KW-0998">Cell outer membrane</keyword>
<evidence type="ECO:0000256" key="1">
    <source>
        <dbReference type="ARBA" id="ARBA00004442"/>
    </source>
</evidence>
<evidence type="ECO:0000256" key="3">
    <source>
        <dbReference type="ARBA" id="ARBA00022448"/>
    </source>
</evidence>
<gene>
    <name evidence="9" type="ORF">K3166_10155</name>
</gene>
<dbReference type="SUPFAM" id="SSF56954">
    <property type="entry name" value="Outer membrane efflux proteins (OEP)"/>
    <property type="match status" value="1"/>
</dbReference>
<dbReference type="Pfam" id="PF02321">
    <property type="entry name" value="OEP"/>
    <property type="match status" value="2"/>
</dbReference>
<evidence type="ECO:0000256" key="7">
    <source>
        <dbReference type="ARBA" id="ARBA00023237"/>
    </source>
</evidence>
<accession>A0ABX8ZC68</accession>
<dbReference type="PANTHER" id="PTHR30026:SF22">
    <property type="entry name" value="OUTER MEMBRANE EFFLUX PROTEIN"/>
    <property type="match status" value="1"/>
</dbReference>
<evidence type="ECO:0000313" key="10">
    <source>
        <dbReference type="Proteomes" id="UP000824280"/>
    </source>
</evidence>
<evidence type="ECO:0000256" key="2">
    <source>
        <dbReference type="ARBA" id="ARBA00007613"/>
    </source>
</evidence>
<reference evidence="9 10" key="1">
    <citation type="submission" date="2021-08" db="EMBL/GenBank/DDBJ databases">
        <title>Comparative Genomics Analysis of the Genus Qipengyuania Reveals Extensive Genetic Diversity and Metabolic Versatility, Including the Description of Fifteen Novel Species.</title>
        <authorList>
            <person name="Liu Y."/>
        </authorList>
    </citation>
    <scope>NUCLEOTIDE SEQUENCE [LARGE SCALE GENOMIC DNA]</scope>
    <source>
        <strain evidence="9 10">1XM2-8</strain>
    </source>
</reference>
<dbReference type="PANTHER" id="PTHR30026">
    <property type="entry name" value="OUTER MEMBRANE PROTEIN TOLC"/>
    <property type="match status" value="1"/>
</dbReference>
<evidence type="ECO:0000313" key="9">
    <source>
        <dbReference type="EMBL" id="QZD86577.1"/>
    </source>
</evidence>
<proteinExistence type="inferred from homology"/>
<feature type="chain" id="PRO_5045226961" evidence="8">
    <location>
        <begin position="24"/>
        <end position="477"/>
    </location>
</feature>
<organism evidence="9 10">
    <name type="scientific">Qipengyuania psychrotolerans</name>
    <dbReference type="NCBI Taxonomy" id="2867238"/>
    <lineage>
        <taxon>Bacteria</taxon>
        <taxon>Pseudomonadati</taxon>
        <taxon>Pseudomonadota</taxon>
        <taxon>Alphaproteobacteria</taxon>
        <taxon>Sphingomonadales</taxon>
        <taxon>Erythrobacteraceae</taxon>
        <taxon>Qipengyuania</taxon>
    </lineage>
</organism>
<keyword evidence="3" id="KW-0813">Transport</keyword>
<keyword evidence="4" id="KW-1134">Transmembrane beta strand</keyword>
<comment type="subcellular location">
    <subcellularLocation>
        <location evidence="1">Cell outer membrane</location>
    </subcellularLocation>
</comment>
<name>A0ABX8ZC68_9SPHN</name>